<gene>
    <name evidence="5" type="ORF">STAS_19035</name>
</gene>
<sequence>MSRNKALKKLSEPWNLHQTPPPPLRLPGASPSLSAVDPSTTAAAARAQLTRLSATFDSYLKQRTSAVTPRDLLHFLRSRLGHNPALGYLDYHLSATPRRSTRSATTTTRSSTCSDPSPPPTASIPSDLSSTRSVDPDDSDTLYSFNIMRRLIDGKPDVALYNIAIQVTFNTLISGYCRSNKFDQALQVFGEMKEKGCLPNVTGLVEGGKIMEVADLMIEFLRKGVLPKEFDSFVLVEILCIEGKAKRALELMDKLWDKGYKPSSIVCRTLVEGLRGVGLIENSVGLVRRMLEDGIIPDIVTFSCVLRDMCGAGSAREANELRLLACKNGLVPDSMVCRILVLGCVEEGRKKEGEVLVNEMLDRGFLPDIASYNMLMDRLAKSKASYNDSKHALS</sequence>
<evidence type="ECO:0000256" key="2">
    <source>
        <dbReference type="ARBA" id="ARBA00022737"/>
    </source>
</evidence>
<dbReference type="AlphaFoldDB" id="A0A5A7QE89"/>
<feature type="repeat" description="PPR" evidence="3">
    <location>
        <begin position="333"/>
        <end position="367"/>
    </location>
</feature>
<dbReference type="Pfam" id="PF01535">
    <property type="entry name" value="PPR"/>
    <property type="match status" value="1"/>
</dbReference>
<dbReference type="Pfam" id="PF13041">
    <property type="entry name" value="PPR_2"/>
    <property type="match status" value="1"/>
</dbReference>
<dbReference type="PROSITE" id="PS51375">
    <property type="entry name" value="PPR"/>
    <property type="match status" value="2"/>
</dbReference>
<evidence type="ECO:0000313" key="6">
    <source>
        <dbReference type="Proteomes" id="UP000325081"/>
    </source>
</evidence>
<dbReference type="PANTHER" id="PTHR47941">
    <property type="entry name" value="PENTATRICOPEPTIDE REPEAT-CONTAINING PROTEIN 3, MITOCHONDRIAL"/>
    <property type="match status" value="1"/>
</dbReference>
<dbReference type="OrthoDB" id="185373at2759"/>
<dbReference type="InterPro" id="IPR011990">
    <property type="entry name" value="TPR-like_helical_dom_sf"/>
</dbReference>
<proteinExistence type="inferred from homology"/>
<comment type="similarity">
    <text evidence="1">Belongs to the PPR family. P subfamily.</text>
</comment>
<feature type="compositionally biased region" description="Polar residues" evidence="4">
    <location>
        <begin position="124"/>
        <end position="133"/>
    </location>
</feature>
<dbReference type="EMBL" id="BKCP01006294">
    <property type="protein sequence ID" value="GER42261.1"/>
    <property type="molecule type" value="Genomic_DNA"/>
</dbReference>
<organism evidence="5 6">
    <name type="scientific">Striga asiatica</name>
    <name type="common">Asiatic witchweed</name>
    <name type="synonym">Buchnera asiatica</name>
    <dbReference type="NCBI Taxonomy" id="4170"/>
    <lineage>
        <taxon>Eukaryota</taxon>
        <taxon>Viridiplantae</taxon>
        <taxon>Streptophyta</taxon>
        <taxon>Embryophyta</taxon>
        <taxon>Tracheophyta</taxon>
        <taxon>Spermatophyta</taxon>
        <taxon>Magnoliopsida</taxon>
        <taxon>eudicotyledons</taxon>
        <taxon>Gunneridae</taxon>
        <taxon>Pentapetalae</taxon>
        <taxon>asterids</taxon>
        <taxon>lamiids</taxon>
        <taxon>Lamiales</taxon>
        <taxon>Orobanchaceae</taxon>
        <taxon>Buchnereae</taxon>
        <taxon>Striga</taxon>
    </lineage>
</organism>
<evidence type="ECO:0000256" key="4">
    <source>
        <dbReference type="SAM" id="MobiDB-lite"/>
    </source>
</evidence>
<dbReference type="Gene3D" id="1.25.40.10">
    <property type="entry name" value="Tetratricopeptide repeat domain"/>
    <property type="match status" value="3"/>
</dbReference>
<name>A0A5A7QE89_STRAF</name>
<keyword evidence="6" id="KW-1185">Reference proteome</keyword>
<reference evidence="6" key="1">
    <citation type="journal article" date="2019" name="Curr. Biol.">
        <title>Genome Sequence of Striga asiatica Provides Insight into the Evolution of Plant Parasitism.</title>
        <authorList>
            <person name="Yoshida S."/>
            <person name="Kim S."/>
            <person name="Wafula E.K."/>
            <person name="Tanskanen J."/>
            <person name="Kim Y.M."/>
            <person name="Honaas L."/>
            <person name="Yang Z."/>
            <person name="Spallek T."/>
            <person name="Conn C.E."/>
            <person name="Ichihashi Y."/>
            <person name="Cheong K."/>
            <person name="Cui S."/>
            <person name="Der J.P."/>
            <person name="Gundlach H."/>
            <person name="Jiao Y."/>
            <person name="Hori C."/>
            <person name="Ishida J.K."/>
            <person name="Kasahara H."/>
            <person name="Kiba T."/>
            <person name="Kim M.S."/>
            <person name="Koo N."/>
            <person name="Laohavisit A."/>
            <person name="Lee Y.H."/>
            <person name="Lumba S."/>
            <person name="McCourt P."/>
            <person name="Mortimer J.C."/>
            <person name="Mutuku J.M."/>
            <person name="Nomura T."/>
            <person name="Sasaki-Sekimoto Y."/>
            <person name="Seto Y."/>
            <person name="Wang Y."/>
            <person name="Wakatake T."/>
            <person name="Sakakibara H."/>
            <person name="Demura T."/>
            <person name="Yamaguchi S."/>
            <person name="Yoneyama K."/>
            <person name="Manabe R.I."/>
            <person name="Nelson D.C."/>
            <person name="Schulman A.H."/>
            <person name="Timko M.P."/>
            <person name="dePamphilis C.W."/>
            <person name="Choi D."/>
            <person name="Shirasu K."/>
        </authorList>
    </citation>
    <scope>NUCLEOTIDE SEQUENCE [LARGE SCALE GENOMIC DNA]</scope>
    <source>
        <strain evidence="6">cv. UVA1</strain>
    </source>
</reference>
<feature type="compositionally biased region" description="Low complexity" evidence="4">
    <location>
        <begin position="98"/>
        <end position="115"/>
    </location>
</feature>
<feature type="compositionally biased region" description="Low complexity" evidence="4">
    <location>
        <begin position="26"/>
        <end position="39"/>
    </location>
</feature>
<feature type="region of interest" description="Disordered" evidence="4">
    <location>
        <begin position="1"/>
        <end position="39"/>
    </location>
</feature>
<feature type="region of interest" description="Disordered" evidence="4">
    <location>
        <begin position="98"/>
        <end position="136"/>
    </location>
</feature>
<dbReference type="NCBIfam" id="TIGR00756">
    <property type="entry name" value="PPR"/>
    <property type="match status" value="2"/>
</dbReference>
<dbReference type="Proteomes" id="UP000325081">
    <property type="component" value="Unassembled WGS sequence"/>
</dbReference>
<comment type="caution">
    <text evidence="5">The sequence shown here is derived from an EMBL/GenBank/DDBJ whole genome shotgun (WGS) entry which is preliminary data.</text>
</comment>
<feature type="repeat" description="PPR" evidence="3">
    <location>
        <begin position="165"/>
        <end position="199"/>
    </location>
</feature>
<evidence type="ECO:0000256" key="3">
    <source>
        <dbReference type="PROSITE-ProRule" id="PRU00708"/>
    </source>
</evidence>
<dbReference type="InterPro" id="IPR002885">
    <property type="entry name" value="PPR_rpt"/>
</dbReference>
<protein>
    <submittedName>
        <fullName evidence="5">Pentatricopeptide repeat-containing protein</fullName>
    </submittedName>
</protein>
<evidence type="ECO:0000256" key="1">
    <source>
        <dbReference type="ARBA" id="ARBA00007626"/>
    </source>
</evidence>
<evidence type="ECO:0000313" key="5">
    <source>
        <dbReference type="EMBL" id="GER42261.1"/>
    </source>
</evidence>
<keyword evidence="2" id="KW-0677">Repeat</keyword>
<accession>A0A5A7QE89</accession>